<dbReference type="EMBL" id="CAUYUJ010011691">
    <property type="protein sequence ID" value="CAK0832410.1"/>
    <property type="molecule type" value="Genomic_DNA"/>
</dbReference>
<gene>
    <name evidence="2" type="ORF">PCOR1329_LOCUS30434</name>
</gene>
<evidence type="ECO:0000313" key="2">
    <source>
        <dbReference type="EMBL" id="CAK0832410.1"/>
    </source>
</evidence>
<name>A0ABN9SKU2_9DINO</name>
<dbReference type="Pfam" id="PF00501">
    <property type="entry name" value="AMP-binding"/>
    <property type="match status" value="1"/>
</dbReference>
<sequence length="184" mass="19609">GGAGGRGGPHPRDAGAVAGGQLEAAPHGVPPAVPDCRTLCYMFTGGTQRTKIVEVTHAMLLHENRAYGGLWRPRAHPAVVLGHTSVYWGASALGQLSIALAFAGTVVWAEVTEVDDLRRCISEEGVTVLGVVPDHLDLLAPQVPATDLPSVEVVFTWGERLPRRLAERWRGHPRAVVRELLSAP</sequence>
<dbReference type="Gene3D" id="3.40.50.12780">
    <property type="entry name" value="N-terminal domain of ligase-like"/>
    <property type="match status" value="1"/>
</dbReference>
<comment type="caution">
    <text evidence="2">The sequence shown here is derived from an EMBL/GenBank/DDBJ whole genome shotgun (WGS) entry which is preliminary data.</text>
</comment>
<protein>
    <recommendedName>
        <fullName evidence="1">AMP-dependent synthetase/ligase domain-containing protein</fullName>
    </recommendedName>
</protein>
<dbReference type="InterPro" id="IPR042099">
    <property type="entry name" value="ANL_N_sf"/>
</dbReference>
<dbReference type="Proteomes" id="UP001189429">
    <property type="component" value="Unassembled WGS sequence"/>
</dbReference>
<feature type="non-terminal residue" evidence="2">
    <location>
        <position position="1"/>
    </location>
</feature>
<accession>A0ABN9SKU2</accession>
<proteinExistence type="predicted"/>
<evidence type="ECO:0000259" key="1">
    <source>
        <dbReference type="Pfam" id="PF00501"/>
    </source>
</evidence>
<feature type="non-terminal residue" evidence="2">
    <location>
        <position position="184"/>
    </location>
</feature>
<dbReference type="SUPFAM" id="SSF56801">
    <property type="entry name" value="Acetyl-CoA synthetase-like"/>
    <property type="match status" value="1"/>
</dbReference>
<feature type="domain" description="AMP-dependent synthetase/ligase" evidence="1">
    <location>
        <begin position="32"/>
        <end position="172"/>
    </location>
</feature>
<reference evidence="2" key="1">
    <citation type="submission" date="2023-10" db="EMBL/GenBank/DDBJ databases">
        <authorList>
            <person name="Chen Y."/>
            <person name="Shah S."/>
            <person name="Dougan E. K."/>
            <person name="Thang M."/>
            <person name="Chan C."/>
        </authorList>
    </citation>
    <scope>NUCLEOTIDE SEQUENCE [LARGE SCALE GENOMIC DNA]</scope>
</reference>
<dbReference type="InterPro" id="IPR000873">
    <property type="entry name" value="AMP-dep_synth/lig_dom"/>
</dbReference>
<organism evidence="2 3">
    <name type="scientific">Prorocentrum cordatum</name>
    <dbReference type="NCBI Taxonomy" id="2364126"/>
    <lineage>
        <taxon>Eukaryota</taxon>
        <taxon>Sar</taxon>
        <taxon>Alveolata</taxon>
        <taxon>Dinophyceae</taxon>
        <taxon>Prorocentrales</taxon>
        <taxon>Prorocentraceae</taxon>
        <taxon>Prorocentrum</taxon>
    </lineage>
</organism>
<keyword evidence="3" id="KW-1185">Reference proteome</keyword>
<evidence type="ECO:0000313" key="3">
    <source>
        <dbReference type="Proteomes" id="UP001189429"/>
    </source>
</evidence>